<proteinExistence type="predicted"/>
<evidence type="ECO:0000313" key="1">
    <source>
        <dbReference type="EMBL" id="MEN3226281.1"/>
    </source>
</evidence>
<gene>
    <name evidence="1" type="ORF">PUR21_01080</name>
</gene>
<protein>
    <submittedName>
        <fullName evidence="1">Uncharacterized protein</fullName>
    </submittedName>
</protein>
<dbReference type="RefSeq" id="WP_200671032.1">
    <property type="nucleotide sequence ID" value="NZ_JACWCW010000032.1"/>
</dbReference>
<keyword evidence="2" id="KW-1185">Reference proteome</keyword>
<evidence type="ECO:0000313" key="2">
    <source>
        <dbReference type="Proteomes" id="UP001404845"/>
    </source>
</evidence>
<reference evidence="1 2" key="1">
    <citation type="journal article" date="2023" name="PLoS ONE">
        <title>Complete genome assembly of Hawai'i environmental nontuberculous mycobacteria reveals unexpected co-isolation with methylobacteria.</title>
        <authorList>
            <person name="Hendrix J."/>
            <person name="Epperson L.E."/>
            <person name="Tong E.I."/>
            <person name="Chan Y.L."/>
            <person name="Hasan N.A."/>
            <person name="Dawrs S.N."/>
            <person name="Norton G.J."/>
            <person name="Virdi R."/>
            <person name="Crooks J.L."/>
            <person name="Chan E.D."/>
            <person name="Honda J.R."/>
            <person name="Strong M."/>
        </authorList>
    </citation>
    <scope>NUCLEOTIDE SEQUENCE [LARGE SCALE GENOMIC DNA]</scope>
    <source>
        <strain evidence="1 2">NJH_HI01</strain>
    </source>
</reference>
<comment type="caution">
    <text evidence="1">The sequence shown here is derived from an EMBL/GenBank/DDBJ whole genome shotgun (WGS) entry which is preliminary data.</text>
</comment>
<sequence>MSDNEFNEFVNRRSRQVESAPAVDWDKRRDDWLRDVETLYSRVESMLSEYLSDGRIEKAYEPITINEERLGSYGTRKLMLRIGLDEIEFVPVGTVIFGAWGRVDLVGPAGRAKLVLVERKATSARLKVTIVDPDKPVERSPPAPREEWDWKIAGSPPSMTLTDLTAETLRGAILEVANG</sequence>
<dbReference type="Proteomes" id="UP001404845">
    <property type="component" value="Unassembled WGS sequence"/>
</dbReference>
<organism evidence="1 2">
    <name type="scientific">Methylorubrum rhodesianum</name>
    <dbReference type="NCBI Taxonomy" id="29427"/>
    <lineage>
        <taxon>Bacteria</taxon>
        <taxon>Pseudomonadati</taxon>
        <taxon>Pseudomonadota</taxon>
        <taxon>Alphaproteobacteria</taxon>
        <taxon>Hyphomicrobiales</taxon>
        <taxon>Methylobacteriaceae</taxon>
        <taxon>Methylorubrum</taxon>
    </lineage>
</organism>
<dbReference type="EMBL" id="JAQYXL010000001">
    <property type="protein sequence ID" value="MEN3226281.1"/>
    <property type="molecule type" value="Genomic_DNA"/>
</dbReference>
<accession>A0ABU9Z5G4</accession>
<name>A0ABU9Z5G4_9HYPH</name>